<keyword evidence="2" id="KW-0238">DNA-binding</keyword>
<feature type="region of interest" description="Disordered" evidence="5">
    <location>
        <begin position="105"/>
        <end position="129"/>
    </location>
</feature>
<dbReference type="GeneID" id="31003707"/>
<keyword evidence="8" id="KW-1185">Reference proteome</keyword>
<keyword evidence="3" id="KW-0804">Transcription</keyword>
<evidence type="ECO:0000313" key="7">
    <source>
        <dbReference type="EMBL" id="OKL60678.1"/>
    </source>
</evidence>
<feature type="domain" description="Zn(2)-C6 fungal-type" evidence="6">
    <location>
        <begin position="24"/>
        <end position="57"/>
    </location>
</feature>
<dbReference type="SUPFAM" id="SSF57701">
    <property type="entry name" value="Zn2/Cys6 DNA-binding domain"/>
    <property type="match status" value="1"/>
</dbReference>
<proteinExistence type="predicted"/>
<dbReference type="GO" id="GO:0003677">
    <property type="term" value="F:DNA binding"/>
    <property type="evidence" value="ECO:0007669"/>
    <property type="project" value="UniProtKB-KW"/>
</dbReference>
<feature type="compositionally biased region" description="Polar residues" evidence="5">
    <location>
        <begin position="105"/>
        <end position="121"/>
    </location>
</feature>
<gene>
    <name evidence="7" type="ORF">UA08_03952</name>
</gene>
<dbReference type="PANTHER" id="PTHR47840">
    <property type="entry name" value="ZN(II)2CYS6 TRANSCRIPTION FACTOR (EUROFUNG)-RELATED"/>
    <property type="match status" value="1"/>
</dbReference>
<dbReference type="PANTHER" id="PTHR47840:SF1">
    <property type="entry name" value="ZN(II)2CYS6 TRANSCRIPTION FACTOR (EUROFUNG)"/>
    <property type="match status" value="1"/>
</dbReference>
<dbReference type="InterPro" id="IPR036864">
    <property type="entry name" value="Zn2-C6_fun-type_DNA-bd_sf"/>
</dbReference>
<dbReference type="EMBL" id="LFMY01000005">
    <property type="protein sequence ID" value="OKL60678.1"/>
    <property type="molecule type" value="Genomic_DNA"/>
</dbReference>
<dbReference type="STRING" id="1441469.A0A1Q5Q970"/>
<evidence type="ECO:0000256" key="3">
    <source>
        <dbReference type="ARBA" id="ARBA00023163"/>
    </source>
</evidence>
<dbReference type="PROSITE" id="PS50048">
    <property type="entry name" value="ZN2_CY6_FUNGAL_2"/>
    <property type="match status" value="1"/>
</dbReference>
<dbReference type="PROSITE" id="PS00463">
    <property type="entry name" value="ZN2_CY6_FUNGAL_1"/>
    <property type="match status" value="1"/>
</dbReference>
<dbReference type="CDD" id="cd12148">
    <property type="entry name" value="fungal_TF_MHR"/>
    <property type="match status" value="1"/>
</dbReference>
<dbReference type="Gene3D" id="4.10.240.10">
    <property type="entry name" value="Zn(2)-C6 fungal-type DNA-binding domain"/>
    <property type="match status" value="1"/>
</dbReference>
<dbReference type="OrthoDB" id="5392779at2759"/>
<dbReference type="Pfam" id="PF00172">
    <property type="entry name" value="Zn_clus"/>
    <property type="match status" value="1"/>
</dbReference>
<protein>
    <recommendedName>
        <fullName evidence="6">Zn(2)-C6 fungal-type domain-containing protein</fullName>
    </recommendedName>
</protein>
<sequence>MPPSSTARSSPAFRRQKLRKGTFSCWECKTRKIRCEYESPSDSACKSCQRRGVQCISQEYIEVKRDGYEHVGERIENVEAMINRLIETKRGGHFHQQVQDLQTLKSATSSSDKTELTQRTNSSPSSSSILSRSQQSLNECFSLSHYLHSILPKDTVTMMIFSQGNYFQMPINMLRWPKKQCNSRNKPENLLVQFSRKPPPTAHPIFFAQKLYRLALCMQRLDPTTFYETKNNLKESVDVASRRFAEIASKYVTSQDMLVDSLEGLETLMLESGYLVSMGNHRAAWLTLRRALGLAELMGLRKTNVTDDDSKESVWYLLNYCDRFLSAISGFPCNGFDDNFASDSVLVGKKPVERLARTHAAIMGRIIARNLKMQSHNDSAPAYEVLDDNYSQTQAIDCDLRQAAKILPTQSWAMPNLRNSAADQDLMEKTSMLQVQMHQYYLLLLLHQPYLLRPLHSQRATRVTDRVDYTYCKLNALSASRELLSRFVVMRDIHHSTSYRGIDHKAWIASVTLLLAHIDGKQSSANNSNLLAHQRPQDLAIVHRLIQRLDLDNSTTESAQQLRTLLQIEENAANGVKYCFTWADASTSAKNGKALPLSIPYFGTISILSSRLEASETSNASVSLQEIETLGPSVIELRSDNFFDAATYKAPVCESLDSCDTFYESSFSTSDVVPCGEPTPSLSLDPSDYISFTTEPMVQQNLSQGDDADCQVYDNWDELQV</sequence>
<dbReference type="SMART" id="SM00066">
    <property type="entry name" value="GAL4"/>
    <property type="match status" value="1"/>
</dbReference>
<organism evidence="7 8">
    <name type="scientific">Talaromyces atroroseus</name>
    <dbReference type="NCBI Taxonomy" id="1441469"/>
    <lineage>
        <taxon>Eukaryota</taxon>
        <taxon>Fungi</taxon>
        <taxon>Dikarya</taxon>
        <taxon>Ascomycota</taxon>
        <taxon>Pezizomycotina</taxon>
        <taxon>Eurotiomycetes</taxon>
        <taxon>Eurotiomycetidae</taxon>
        <taxon>Eurotiales</taxon>
        <taxon>Trichocomaceae</taxon>
        <taxon>Talaromyces</taxon>
        <taxon>Talaromyces sect. Trachyspermi</taxon>
    </lineage>
</organism>
<accession>A0A1Q5Q970</accession>
<dbReference type="InterPro" id="IPR001138">
    <property type="entry name" value="Zn2Cys6_DnaBD"/>
</dbReference>
<keyword evidence="1" id="KW-0805">Transcription regulation</keyword>
<name>A0A1Q5Q970_TALAT</name>
<evidence type="ECO:0000259" key="6">
    <source>
        <dbReference type="PROSITE" id="PS50048"/>
    </source>
</evidence>
<comment type="caution">
    <text evidence="7">The sequence shown here is derived from an EMBL/GenBank/DDBJ whole genome shotgun (WGS) entry which is preliminary data.</text>
</comment>
<dbReference type="RefSeq" id="XP_020120799.1">
    <property type="nucleotide sequence ID" value="XM_020266362.1"/>
</dbReference>
<evidence type="ECO:0000256" key="5">
    <source>
        <dbReference type="SAM" id="MobiDB-lite"/>
    </source>
</evidence>
<dbReference type="GO" id="GO:0008270">
    <property type="term" value="F:zinc ion binding"/>
    <property type="evidence" value="ECO:0007669"/>
    <property type="project" value="InterPro"/>
</dbReference>
<evidence type="ECO:0000313" key="8">
    <source>
        <dbReference type="Proteomes" id="UP000214365"/>
    </source>
</evidence>
<evidence type="ECO:0000256" key="2">
    <source>
        <dbReference type="ARBA" id="ARBA00023125"/>
    </source>
</evidence>
<dbReference type="Proteomes" id="UP000214365">
    <property type="component" value="Unassembled WGS sequence"/>
</dbReference>
<evidence type="ECO:0000256" key="1">
    <source>
        <dbReference type="ARBA" id="ARBA00023015"/>
    </source>
</evidence>
<dbReference type="GO" id="GO:0000981">
    <property type="term" value="F:DNA-binding transcription factor activity, RNA polymerase II-specific"/>
    <property type="evidence" value="ECO:0007669"/>
    <property type="project" value="InterPro"/>
</dbReference>
<evidence type="ECO:0000256" key="4">
    <source>
        <dbReference type="ARBA" id="ARBA00023242"/>
    </source>
</evidence>
<dbReference type="AlphaFoldDB" id="A0A1Q5Q970"/>
<reference evidence="7 8" key="1">
    <citation type="submission" date="2015-06" db="EMBL/GenBank/DDBJ databases">
        <title>Talaromyces atroroseus IBT 11181 draft genome.</title>
        <authorList>
            <person name="Rasmussen K.B."/>
            <person name="Rasmussen S."/>
            <person name="Petersen B."/>
            <person name="Sicheritz-Ponten T."/>
            <person name="Mortensen U.H."/>
            <person name="Thrane U."/>
        </authorList>
    </citation>
    <scope>NUCLEOTIDE SEQUENCE [LARGE SCALE GENOMIC DNA]</scope>
    <source>
        <strain evidence="7 8">IBT 11181</strain>
    </source>
</reference>
<keyword evidence="4" id="KW-0539">Nucleus</keyword>